<dbReference type="Gene3D" id="3.90.190.10">
    <property type="entry name" value="Protein tyrosine phosphatase superfamily"/>
    <property type="match status" value="1"/>
</dbReference>
<evidence type="ECO:0000313" key="2">
    <source>
        <dbReference type="EMBL" id="KRO82907.1"/>
    </source>
</evidence>
<organism evidence="2 3">
    <name type="scientific">OM182 bacterium BACL3 MAG-120619-bin3</name>
    <dbReference type="NCBI Taxonomy" id="1655593"/>
    <lineage>
        <taxon>Bacteria</taxon>
        <taxon>Pseudomonadati</taxon>
        <taxon>Pseudomonadota</taxon>
        <taxon>Gammaproteobacteria</taxon>
        <taxon>OMG group</taxon>
        <taxon>OM182 clade</taxon>
    </lineage>
</organism>
<dbReference type="InterPro" id="IPR005939">
    <property type="entry name" value="BLH_phosphatase-like"/>
</dbReference>
<name>A0A0R2TBU0_9GAMM</name>
<accession>A0A0R2TBU0</accession>
<gene>
    <name evidence="2" type="ORF">ABR85_09400</name>
</gene>
<sequence>MRIMTLNTTLTVSAQVEIEELAELKANGVTSLVCNRPDGESQDQVAFETLSAAAEALGITVVNLPFKSGEQTDAQVQKFADLLDEAQAKSEKVHAYCRTGNRSTCLWSAAA</sequence>
<evidence type="ECO:0000259" key="1">
    <source>
        <dbReference type="Pfam" id="PF04273"/>
    </source>
</evidence>
<proteinExistence type="predicted"/>
<comment type="caution">
    <text evidence="2">The sequence shown here is derived from an EMBL/GenBank/DDBJ whole genome shotgun (WGS) entry which is preliminary data.</text>
</comment>
<dbReference type="EMBL" id="LICD01000027">
    <property type="protein sequence ID" value="KRO82907.1"/>
    <property type="molecule type" value="Genomic_DNA"/>
</dbReference>
<dbReference type="GO" id="GO:0016787">
    <property type="term" value="F:hydrolase activity"/>
    <property type="evidence" value="ECO:0007669"/>
    <property type="project" value="InterPro"/>
</dbReference>
<feature type="non-terminal residue" evidence="2">
    <location>
        <position position="111"/>
    </location>
</feature>
<evidence type="ECO:0000313" key="3">
    <source>
        <dbReference type="Proteomes" id="UP000051242"/>
    </source>
</evidence>
<dbReference type="SUPFAM" id="SSF52799">
    <property type="entry name" value="(Phosphotyrosine protein) phosphatases II"/>
    <property type="match status" value="1"/>
</dbReference>
<feature type="domain" description="Beta-lactamase hydrolase-like protein phosphatase-like" evidence="1">
    <location>
        <begin position="5"/>
        <end position="109"/>
    </location>
</feature>
<dbReference type="InterPro" id="IPR029021">
    <property type="entry name" value="Prot-tyrosine_phosphatase-like"/>
</dbReference>
<dbReference type="Pfam" id="PF04273">
    <property type="entry name" value="BLH_phosphatase"/>
    <property type="match status" value="1"/>
</dbReference>
<dbReference type="AlphaFoldDB" id="A0A0R2TBU0"/>
<reference evidence="2 3" key="1">
    <citation type="submission" date="2015-10" db="EMBL/GenBank/DDBJ databases">
        <title>Metagenome-Assembled Genomes uncover a global brackish microbiome.</title>
        <authorList>
            <person name="Hugerth L.W."/>
            <person name="Larsson J."/>
            <person name="Alneberg J."/>
            <person name="Lindh M.V."/>
            <person name="Legrand C."/>
            <person name="Pinhassi J."/>
            <person name="Andersson A.F."/>
        </authorList>
    </citation>
    <scope>NUCLEOTIDE SEQUENCE [LARGE SCALE GENOMIC DNA]</scope>
    <source>
        <strain evidence="2">BACL22 MAG-120619-bin3</strain>
    </source>
</reference>
<dbReference type="Proteomes" id="UP000051242">
    <property type="component" value="Unassembled WGS sequence"/>
</dbReference>
<protein>
    <recommendedName>
        <fullName evidence="1">Beta-lactamase hydrolase-like protein phosphatase-like domain-containing protein</fullName>
    </recommendedName>
</protein>